<dbReference type="WBParaSite" id="SSLN_0001682301-mRNA-1">
    <property type="protein sequence ID" value="SSLN_0001682301-mRNA-1"/>
    <property type="gene ID" value="SSLN_0001682301"/>
</dbReference>
<reference evidence="3" key="1">
    <citation type="submission" date="2016-06" db="UniProtKB">
        <authorList>
            <consortium name="WormBaseParasite"/>
        </authorList>
    </citation>
    <scope>IDENTIFICATION</scope>
</reference>
<gene>
    <name evidence="1" type="ORF">SSLN_LOCUS16211</name>
</gene>
<protein>
    <submittedName>
        <fullName evidence="1 3">Uncharacterized protein</fullName>
    </submittedName>
</protein>
<name>A0A183TIB3_SCHSO</name>
<evidence type="ECO:0000313" key="3">
    <source>
        <dbReference type="WBParaSite" id="SSLN_0001682301-mRNA-1"/>
    </source>
</evidence>
<reference evidence="1 2" key="2">
    <citation type="submission" date="2018-11" db="EMBL/GenBank/DDBJ databases">
        <authorList>
            <consortium name="Pathogen Informatics"/>
        </authorList>
    </citation>
    <scope>NUCLEOTIDE SEQUENCE [LARGE SCALE GENOMIC DNA]</scope>
    <source>
        <strain evidence="1 2">NST_G2</strain>
    </source>
</reference>
<organism evidence="3">
    <name type="scientific">Schistocephalus solidus</name>
    <name type="common">Tapeworm</name>
    <dbReference type="NCBI Taxonomy" id="70667"/>
    <lineage>
        <taxon>Eukaryota</taxon>
        <taxon>Metazoa</taxon>
        <taxon>Spiralia</taxon>
        <taxon>Lophotrochozoa</taxon>
        <taxon>Platyhelminthes</taxon>
        <taxon>Cestoda</taxon>
        <taxon>Eucestoda</taxon>
        <taxon>Diphyllobothriidea</taxon>
        <taxon>Diphyllobothriidae</taxon>
        <taxon>Schistocephalus</taxon>
    </lineage>
</organism>
<keyword evidence="2" id="KW-1185">Reference proteome</keyword>
<dbReference type="AlphaFoldDB" id="A0A183TIB3"/>
<dbReference type="Proteomes" id="UP000275846">
    <property type="component" value="Unassembled WGS sequence"/>
</dbReference>
<accession>A0A183TIB3</accession>
<dbReference type="EMBL" id="UYSU01040804">
    <property type="protein sequence ID" value="VDM02597.1"/>
    <property type="molecule type" value="Genomic_DNA"/>
</dbReference>
<evidence type="ECO:0000313" key="2">
    <source>
        <dbReference type="Proteomes" id="UP000275846"/>
    </source>
</evidence>
<evidence type="ECO:0000313" key="1">
    <source>
        <dbReference type="EMBL" id="VDM02597.1"/>
    </source>
</evidence>
<sequence>MITPPCIIHSWGPLLEPTSTSMAGGSYFSLDAYMYLQLPISVSGVHAHLGFEFVLNSSLPYVHAESDFVYNCLRSEDPLRHSED</sequence>
<proteinExistence type="predicted"/>